<evidence type="ECO:0000256" key="6">
    <source>
        <dbReference type="ARBA" id="ARBA00025211"/>
    </source>
</evidence>
<organism evidence="12 13">
    <name type="scientific">Sphingomonas humi</name>
    <dbReference type="NCBI Taxonomy" id="335630"/>
    <lineage>
        <taxon>Bacteria</taxon>
        <taxon>Pseudomonadati</taxon>
        <taxon>Pseudomonadota</taxon>
        <taxon>Alphaproteobacteria</taxon>
        <taxon>Sphingomonadales</taxon>
        <taxon>Sphingomonadaceae</taxon>
        <taxon>Sphingomonas</taxon>
    </lineage>
</organism>
<dbReference type="EC" id="2.3.1.12" evidence="8"/>
<keyword evidence="12" id="KW-0670">Pyruvate</keyword>
<comment type="catalytic activity">
    <reaction evidence="7 8">
        <text>N(6)-[(R)-dihydrolipoyl]-L-lysyl-[protein] + acetyl-CoA = N(6)-[(R)-S(8)-acetyldihydrolipoyl]-L-lysyl-[protein] + CoA</text>
        <dbReference type="Rhea" id="RHEA:17017"/>
        <dbReference type="Rhea" id="RHEA-COMP:10475"/>
        <dbReference type="Rhea" id="RHEA-COMP:10478"/>
        <dbReference type="ChEBI" id="CHEBI:57287"/>
        <dbReference type="ChEBI" id="CHEBI:57288"/>
        <dbReference type="ChEBI" id="CHEBI:83100"/>
        <dbReference type="ChEBI" id="CHEBI:83111"/>
        <dbReference type="EC" id="2.3.1.12"/>
    </reaction>
</comment>
<dbReference type="EMBL" id="BAAAZD010000001">
    <property type="protein sequence ID" value="GAA4002121.1"/>
    <property type="molecule type" value="Genomic_DNA"/>
</dbReference>
<evidence type="ECO:0000256" key="8">
    <source>
        <dbReference type="RuleBase" id="RU361137"/>
    </source>
</evidence>
<dbReference type="Gene3D" id="3.30.559.10">
    <property type="entry name" value="Chloramphenicol acetyltransferase-like domain"/>
    <property type="match status" value="1"/>
</dbReference>
<keyword evidence="13" id="KW-1185">Reference proteome</keyword>
<dbReference type="NCBIfam" id="TIGR01349">
    <property type="entry name" value="PDHac_trf_mito"/>
    <property type="match status" value="1"/>
</dbReference>
<protein>
    <recommendedName>
        <fullName evidence="8">Acetyltransferase component of pyruvate dehydrogenase complex</fullName>
        <ecNumber evidence="8">2.3.1.12</ecNumber>
    </recommendedName>
</protein>
<keyword evidence="5 8" id="KW-0012">Acyltransferase</keyword>
<dbReference type="PANTHER" id="PTHR23151:SF90">
    <property type="entry name" value="DIHYDROLIPOYLLYSINE-RESIDUE ACETYLTRANSFERASE COMPONENT OF PYRUVATE DEHYDROGENASE COMPLEX, MITOCHONDRIAL-RELATED"/>
    <property type="match status" value="1"/>
</dbReference>
<evidence type="ECO:0000259" key="10">
    <source>
        <dbReference type="PROSITE" id="PS50968"/>
    </source>
</evidence>
<name>A0ABP7RTN7_9SPHN</name>
<dbReference type="InterPro" id="IPR045257">
    <property type="entry name" value="E2/Pdx1"/>
</dbReference>
<dbReference type="Pfam" id="PF00364">
    <property type="entry name" value="Biotin_lipoyl"/>
    <property type="match status" value="1"/>
</dbReference>
<evidence type="ECO:0000259" key="11">
    <source>
        <dbReference type="PROSITE" id="PS51826"/>
    </source>
</evidence>
<dbReference type="InterPro" id="IPR004167">
    <property type="entry name" value="PSBD"/>
</dbReference>
<feature type="compositionally biased region" description="Low complexity" evidence="9">
    <location>
        <begin position="87"/>
        <end position="103"/>
    </location>
</feature>
<evidence type="ECO:0000256" key="3">
    <source>
        <dbReference type="ARBA" id="ARBA00022679"/>
    </source>
</evidence>
<comment type="cofactor">
    <cofactor evidence="8">
        <name>(R)-lipoate</name>
        <dbReference type="ChEBI" id="CHEBI:83088"/>
    </cofactor>
    <text evidence="8">Binds 1 lipoyl cofactor covalently.</text>
</comment>
<reference evidence="13" key="1">
    <citation type="journal article" date="2019" name="Int. J. Syst. Evol. Microbiol.">
        <title>The Global Catalogue of Microorganisms (GCM) 10K type strain sequencing project: providing services to taxonomists for standard genome sequencing and annotation.</title>
        <authorList>
            <consortium name="The Broad Institute Genomics Platform"/>
            <consortium name="The Broad Institute Genome Sequencing Center for Infectious Disease"/>
            <person name="Wu L."/>
            <person name="Ma J."/>
        </authorList>
    </citation>
    <scope>NUCLEOTIDE SEQUENCE [LARGE SCALE GENOMIC DNA]</scope>
    <source>
        <strain evidence="13">JCM 16603</strain>
    </source>
</reference>
<evidence type="ECO:0000256" key="1">
    <source>
        <dbReference type="ARBA" id="ARBA00007317"/>
    </source>
</evidence>
<dbReference type="PROSITE" id="PS51826">
    <property type="entry name" value="PSBD"/>
    <property type="match status" value="1"/>
</dbReference>
<dbReference type="Gene3D" id="4.10.320.10">
    <property type="entry name" value="E3-binding domain"/>
    <property type="match status" value="1"/>
</dbReference>
<proteinExistence type="inferred from homology"/>
<dbReference type="Pfam" id="PF02817">
    <property type="entry name" value="E3_binding"/>
    <property type="match status" value="1"/>
</dbReference>
<comment type="subunit">
    <text evidence="2">Forms a 24-polypeptide structural core with octahedral symmetry.</text>
</comment>
<accession>A0ABP7RTN7</accession>
<sequence>MAIELKMPALSPTMEEGTLAKWLVKEGDTVSSGDILAEIETDKATMEFEAVDEGVISKILVAEGTDGVKVGTPIALIGGEGEEAASPALAAAPAPAPAAAAAPKPDPTPKSEAPVTAPVETPPAPAAPAAPPHAEGDRVKASPLARKLAEAQGIDLSTLTGSGPGGRIVRADLGKAAGGAAAQPQAPAAAPAAAAAAPAASSAPAQPFSTDIPHEAVKLSNMRKTIARRLHEAKRDIPHIYLTVDVRLDALLKLRSELNAGLAGRKIKLSVNDLLIKALAVALEAVPECNVSFTPDQLIMYKRSDIAVAVSIPGGLITPIVTDAAAKSVSRISQEIGELAGRAKEGKLQPHEYQGGTASLSNMGMFGIKQFDAVINPPQAMILAVGAGEKRPWVDGQELTVATVMSITGSFDHRAIDGADGARLMKTLKELIESPLGLVA</sequence>
<evidence type="ECO:0000256" key="2">
    <source>
        <dbReference type="ARBA" id="ARBA00011484"/>
    </source>
</evidence>
<dbReference type="InterPro" id="IPR003016">
    <property type="entry name" value="2-oxoA_DH_lipoyl-BS"/>
</dbReference>
<dbReference type="PROSITE" id="PS50968">
    <property type="entry name" value="BIOTINYL_LIPOYL"/>
    <property type="match status" value="1"/>
</dbReference>
<dbReference type="RefSeq" id="WP_344709232.1">
    <property type="nucleotide sequence ID" value="NZ_BAAAZD010000001.1"/>
</dbReference>
<evidence type="ECO:0000256" key="5">
    <source>
        <dbReference type="ARBA" id="ARBA00023315"/>
    </source>
</evidence>
<dbReference type="InterPro" id="IPR001078">
    <property type="entry name" value="2-oxoacid_DH_actylTfrase"/>
</dbReference>
<feature type="domain" description="Peripheral subunit-binding (PSBD)" evidence="11">
    <location>
        <begin position="140"/>
        <end position="177"/>
    </location>
</feature>
<keyword evidence="3 8" id="KW-0808">Transferase</keyword>
<comment type="caution">
    <text evidence="12">The sequence shown here is derived from an EMBL/GenBank/DDBJ whole genome shotgun (WGS) entry which is preliminary data.</text>
</comment>
<dbReference type="PROSITE" id="PS00189">
    <property type="entry name" value="LIPOYL"/>
    <property type="match status" value="1"/>
</dbReference>
<dbReference type="Proteomes" id="UP001501310">
    <property type="component" value="Unassembled WGS sequence"/>
</dbReference>
<dbReference type="PANTHER" id="PTHR23151">
    <property type="entry name" value="DIHYDROLIPOAMIDE ACETYL/SUCCINYL-TRANSFERASE-RELATED"/>
    <property type="match status" value="1"/>
</dbReference>
<evidence type="ECO:0000256" key="4">
    <source>
        <dbReference type="ARBA" id="ARBA00022823"/>
    </source>
</evidence>
<evidence type="ECO:0000313" key="12">
    <source>
        <dbReference type="EMBL" id="GAA4002121.1"/>
    </source>
</evidence>
<feature type="domain" description="Lipoyl-binding" evidence="10">
    <location>
        <begin position="2"/>
        <end position="78"/>
    </location>
</feature>
<keyword evidence="4 8" id="KW-0450">Lipoyl</keyword>
<feature type="region of interest" description="Disordered" evidence="9">
    <location>
        <begin position="87"/>
        <end position="143"/>
    </location>
</feature>
<evidence type="ECO:0000256" key="9">
    <source>
        <dbReference type="SAM" id="MobiDB-lite"/>
    </source>
</evidence>
<dbReference type="SUPFAM" id="SSF51230">
    <property type="entry name" value="Single hybrid motif"/>
    <property type="match status" value="1"/>
</dbReference>
<dbReference type="InterPro" id="IPR023213">
    <property type="entry name" value="CAT-like_dom_sf"/>
</dbReference>
<evidence type="ECO:0000313" key="13">
    <source>
        <dbReference type="Proteomes" id="UP001501310"/>
    </source>
</evidence>
<dbReference type="Gene3D" id="2.40.50.100">
    <property type="match status" value="1"/>
</dbReference>
<comment type="similarity">
    <text evidence="1 8">Belongs to the 2-oxoacid dehydrogenase family.</text>
</comment>
<gene>
    <name evidence="12" type="ORF">GCM10022211_11630</name>
</gene>
<dbReference type="InterPro" id="IPR006257">
    <property type="entry name" value="LAT1"/>
</dbReference>
<dbReference type="InterPro" id="IPR036625">
    <property type="entry name" value="E3-bd_dom_sf"/>
</dbReference>
<dbReference type="CDD" id="cd06849">
    <property type="entry name" value="lipoyl_domain"/>
    <property type="match status" value="1"/>
</dbReference>
<feature type="compositionally biased region" description="Pro residues" evidence="9">
    <location>
        <begin position="120"/>
        <end position="131"/>
    </location>
</feature>
<dbReference type="Pfam" id="PF00198">
    <property type="entry name" value="2-oxoacid_dh"/>
    <property type="match status" value="1"/>
</dbReference>
<dbReference type="InterPro" id="IPR011053">
    <property type="entry name" value="Single_hybrid_motif"/>
</dbReference>
<comment type="function">
    <text evidence="6">The pyruvate dehydrogenase complex catalyzes the overall conversion of pyruvate to acetyl-CoA and CO(2). It contains multiple copies of three enzymatic components: pyruvate dehydrogenase (E1), dihydrolipoamide acetyltransferase (E2) and lipoamide dehydrogenase (E3).</text>
</comment>
<dbReference type="InterPro" id="IPR000089">
    <property type="entry name" value="Biotin_lipoyl"/>
</dbReference>
<dbReference type="SUPFAM" id="SSF52777">
    <property type="entry name" value="CoA-dependent acyltransferases"/>
    <property type="match status" value="1"/>
</dbReference>
<evidence type="ECO:0000256" key="7">
    <source>
        <dbReference type="ARBA" id="ARBA00048370"/>
    </source>
</evidence>
<dbReference type="SUPFAM" id="SSF47005">
    <property type="entry name" value="Peripheral subunit-binding domain of 2-oxo acid dehydrogenase complex"/>
    <property type="match status" value="1"/>
</dbReference>